<dbReference type="GO" id="GO:0016020">
    <property type="term" value="C:membrane"/>
    <property type="evidence" value="ECO:0007669"/>
    <property type="project" value="InterPro"/>
</dbReference>
<dbReference type="PATRIC" id="fig|45658.6.peg.1498"/>
<dbReference type="GO" id="GO:0007156">
    <property type="term" value="P:homophilic cell adhesion via plasma membrane adhesion molecules"/>
    <property type="evidence" value="ECO:0007669"/>
    <property type="project" value="InterPro"/>
</dbReference>
<evidence type="ECO:0000313" key="2">
    <source>
        <dbReference type="Proteomes" id="UP000092528"/>
    </source>
</evidence>
<dbReference type="EMBL" id="CP016414">
    <property type="protein sequence ID" value="ANU36246.1"/>
    <property type="molecule type" value="Genomic_DNA"/>
</dbReference>
<organism evidence="1 2">
    <name type="scientific">Vibrio scophthalmi</name>
    <dbReference type="NCBI Taxonomy" id="45658"/>
    <lineage>
        <taxon>Bacteria</taxon>
        <taxon>Pseudomonadati</taxon>
        <taxon>Pseudomonadota</taxon>
        <taxon>Gammaproteobacteria</taxon>
        <taxon>Vibrionales</taxon>
        <taxon>Vibrionaceae</taxon>
        <taxon>Vibrio</taxon>
    </lineage>
</organism>
<proteinExistence type="predicted"/>
<evidence type="ECO:0000313" key="1">
    <source>
        <dbReference type="EMBL" id="ANU36246.1"/>
    </source>
</evidence>
<keyword evidence="2" id="KW-1185">Reference proteome</keyword>
<dbReference type="SUPFAM" id="SSF49313">
    <property type="entry name" value="Cadherin-like"/>
    <property type="match status" value="6"/>
</dbReference>
<accession>A0A1B1NNI8</accession>
<dbReference type="InterPro" id="IPR013783">
    <property type="entry name" value="Ig-like_fold"/>
</dbReference>
<dbReference type="Gene3D" id="2.60.40.3440">
    <property type="match status" value="1"/>
</dbReference>
<dbReference type="SMART" id="SM00112">
    <property type="entry name" value="CA"/>
    <property type="match status" value="3"/>
</dbReference>
<name>A0A1B1NNI8_9VIBR</name>
<dbReference type="Gene3D" id="2.160.20.110">
    <property type="match status" value="2"/>
</dbReference>
<dbReference type="InterPro" id="IPR015919">
    <property type="entry name" value="Cadherin-like_sf"/>
</dbReference>
<dbReference type="PANTHER" id="PTHR34720">
    <property type="entry name" value="MICROCYSTIN DEPENDENT PROTEIN"/>
    <property type="match status" value="1"/>
</dbReference>
<gene>
    <name evidence="1" type="ORF">VSVS05_01119</name>
</gene>
<dbReference type="FunFam" id="2.60.40.10:FF:002543">
    <property type="match status" value="2"/>
</dbReference>
<dbReference type="SMART" id="SM00736">
    <property type="entry name" value="CADG"/>
    <property type="match status" value="5"/>
</dbReference>
<dbReference type="Proteomes" id="UP000092528">
    <property type="component" value="Chromosome 1"/>
</dbReference>
<dbReference type="GO" id="GO:0005509">
    <property type="term" value="F:calcium ion binding"/>
    <property type="evidence" value="ECO:0007669"/>
    <property type="project" value="InterPro"/>
</dbReference>
<dbReference type="KEGG" id="vsc:VSVS12_01541"/>
<reference evidence="1 2" key="1">
    <citation type="submission" date="2016-07" db="EMBL/GenBank/DDBJ databases">
        <title>Genome sequencing of Vibrio scophthalmi strain VS-05, an isolated from Paralichthys olivaceus.</title>
        <authorList>
            <person name="Han H.-J."/>
        </authorList>
    </citation>
    <scope>NUCLEOTIDE SEQUENCE [LARGE SCALE GENOMIC DNA]</scope>
    <source>
        <strain evidence="1 2">VS-05</strain>
    </source>
</reference>
<protein>
    <submittedName>
        <fullName evidence="1">Uncharacterized protein</fullName>
    </submittedName>
</protein>
<dbReference type="NCBIfam" id="NF012211">
    <property type="entry name" value="tand_rpt_95"/>
    <property type="match status" value="2"/>
</dbReference>
<dbReference type="InterPro" id="IPR002126">
    <property type="entry name" value="Cadherin-like_dom"/>
</dbReference>
<dbReference type="Gene3D" id="2.60.40.10">
    <property type="entry name" value="Immunoglobulins"/>
    <property type="match status" value="5"/>
</dbReference>
<dbReference type="InterPro" id="IPR006644">
    <property type="entry name" value="Cadg"/>
</dbReference>
<dbReference type="STRING" id="45658.VSVS12_01541"/>
<dbReference type="Pfam" id="PF17963">
    <property type="entry name" value="Big_9"/>
    <property type="match status" value="3"/>
</dbReference>
<sequence>MRRFNKTNLIILLFMFISFTPVAVAAELCITPENGETPAIQPSDWLEGQGGSISNLCELRWLSETPAAWGDRNQAVVWVQTADINARATKYWHGGAGFLPIAANNSFRGNYDGQGYNINNLFIYRPNQDKIGLFSTIYGSASNLLLTNVFITGRDSIGALAGFSGGDVNFVRVDGSITATGQAAGGVTGHSSGNSVRGTTADVQLVGEAQIGGLFGVVTSEVMVRDSFSLGSATGWGSVGGIVGSDQSFQLHIQNSYSALKVIGCNGSCGGIVSNVKDPSLILENSYFDCEIGGVKGDNTDCWDGQTGEDSFGRTTAQLHDPLTFIAAGWGQGTPWQSGTWRLEQSKYPQSQHPNTPLFSSPSEVEAVYTLREDNEFQLEISASSVSGDTTVEYQLVNAPDWFMINENGVINATANHLQVGYYPNVVITAISGNYSNTLPMFSLNVSEVNDQPHLAIGHLGVINEGVAQLDLLTLVNDEIGEARDYRYEIDQPQFGAVTLSGSTITYTHTVSNELNDSFIFTLVDGEHRVSGKVEIEIHSAPTLINGVATLDEDSQLTYDLSALAVGIVSPQFEFVPPQNGTARLIGTILAYTPNRNYHGSDELIISEKTLSLNATLSLTIRSLSDPLVVANSNLSLDEDRTITIDLSTLVTDVDDQALSYRIETPDFGQAVLTGAEVVYTPDANYNGVDRLNFTVSDGVRPSAQGAIEFNVRPINDSPETRSEIYSTYQEIILDLSVLVTDVDGSLPASSYVIVTPPNKGTLEQIESTTQWRYTPNGELGEDSFVFAVQDGEFAPQATVTMHVTTAPQEPTYDAQERGVITNLANLRWLSEQAGDSVQNKSWVLSDNIDASETRFWDMADTDNLPSTLNVAQGFKPISIDIVGFDGAGHTISGLYIYRPFEKDVGLFGSIQIQNVSNLQMVGSDILGESRVGLLFGNINGYDAEVMLTDIHLDGDICGTSSVGGVTGWLSSPAKMVRVGVEMRIKQECRFINNSSGGAVGYSFSTLSVLESAIHVSSDSPLDGGVFGSAHNGSETELLTLKNSFVSVPSVDGFSRGMIDSSHSYFNCELTSNDSCDSNSSGRTTKQLKTASTFIGEDWRWDAQTPWQQGGWLLKEGEYPQLRRENVPLFASPDNAIVGEQTDEDSVYQRQFSANPTISGAPISYVISSLVPEWLTIDGNGLLSGTPNNDDVGTVKDVVVQVTQGNLVNKMLPFDITVNNVNDAPTISGIPATYISQGQAYHFVPTANDIDLGDTLAFFISSQPSWATFDSKTGALSGTPQNGDVGYHTGISILVSDGDVFVALPTFSITVENVNDAPSITGSPVTSVQQDAPYIFTPTADDIDVGDKDKLVFSITNLPVWAQFDEKTGRLSGTPLNEHVGTTSGIVISVSDGIETASLPAFSITVKNVNDAPTITGSPVTSVQQDALYNFTPTADDVDVGDKDKLVFSITNIPVWAQFDAKTGRLSGTPLNEHVGTTSGIVIAVSDGIVTTSLATFAITVENVNDAPVISGVPPSYVDQEQSYFFTPSAIDIDSGSVLTFSIKNQPEWTDFNASSGRLSGIPRDEDVGKTEGIEISVSDGEYNASIGPFSIEVLDVNDGPSAVLDIYSFAEPQDGERYRLSVMENDYHLDGYAMSIVNAHSDKGSVSINGETLVLFLDAPYEQVNLNYYLEDSEGLVSEAQVAVSIVRVSDIVFDPIEDLDVNATGKITEVALNAPSAFDRNGEAVAVELVGNATHFSSGLHILTWKAEDGDGQQAAIEQILRIHPLVNLPRSIQVEKGTSEYPVDVMLNGELPQDTLTVPYMLNGIEQSPIQIKNAQKGVIPLKGLLSGERYVVELDAGLNVGRNNQFTLDVAEKFIMPQVTSQLTQKGETRTWLCQQQGKAMIEVSVVNAGINEQFTITPLDQGWIVEEQSDRYARFSAEASSLTVGPLAVSFDVVNLTAEMSGEQVSINHALYLDVAPQLAMLDNDTDSDGDGIPDGIEGYKDSDGDGIPDYLDAIDSASAIPSYLQDQDRYLVEVASGITVSPGMTEDSTVGRGALLDKALPSDNAGLYQHGVFDFVLTGLSSPGELVSVVLPQQEVLPENASYRKYIRGEWVDFVDDGDDSLYPNGSIRSTLGQPGICPPPDVPDNLLSVWTSGLTEGHWCVQLSIRDGGLNDADGIANASIVDPGGVVTLYQAPIANDDTVTIESGEQAVIKVLENDINESSDDPLTISQVSALRGEASHDGEFVYYTPPVNTTGEFVVHYTVTDSYGMSATAKVTVTVICSDSSSGASLGALFLLLLMCVSLYRRKYM</sequence>
<dbReference type="PANTHER" id="PTHR34720:SF9">
    <property type="entry name" value="BLR4714 PROTEIN"/>
    <property type="match status" value="1"/>
</dbReference>
<dbReference type="Pfam" id="PF05345">
    <property type="entry name" value="He_PIG"/>
    <property type="match status" value="4"/>
</dbReference>